<dbReference type="RefSeq" id="WP_004293708.1">
    <property type="nucleotide sequence ID" value="NZ_GL622540.1"/>
</dbReference>
<dbReference type="Proteomes" id="UP000003246">
    <property type="component" value="Unassembled WGS sequence"/>
</dbReference>
<reference evidence="2 3" key="1">
    <citation type="submission" date="2010-10" db="EMBL/GenBank/DDBJ databases">
        <title>The Genome Sequence of Bacteroides eggerthii strain 1_2_48FAA.</title>
        <authorList>
            <consortium name="The Broad Institute Genome Sequencing Platform"/>
            <person name="Ward D."/>
            <person name="Earl A."/>
            <person name="Feldgarden M."/>
            <person name="Young S.K."/>
            <person name="Gargeya S."/>
            <person name="Zeng Q."/>
            <person name="Alvarado L."/>
            <person name="Berlin A."/>
            <person name="Bochicchio J."/>
            <person name="Chapman S.B."/>
            <person name="Chen Z."/>
            <person name="Freedman E."/>
            <person name="Gellesch M."/>
            <person name="Goldberg J."/>
            <person name="Griggs A."/>
            <person name="Gujja S."/>
            <person name="Heilman E."/>
            <person name="Heiman D."/>
            <person name="Howarth C."/>
            <person name="Mehta T."/>
            <person name="Neiman D."/>
            <person name="Pearson M."/>
            <person name="Roberts A."/>
            <person name="Saif S."/>
            <person name="Shea T."/>
            <person name="Shenoy N."/>
            <person name="Sisk P."/>
            <person name="Stolte C."/>
            <person name="Sykes S."/>
            <person name="White J."/>
            <person name="Yandava C."/>
            <person name="Allen-Vercoe E."/>
            <person name="Ambrose C."/>
            <person name="Strauss J."/>
            <person name="Daigneault M."/>
            <person name="Haas B."/>
            <person name="Nusbaum C."/>
            <person name="Birren B."/>
        </authorList>
    </citation>
    <scope>NUCLEOTIDE SEQUENCE [LARGE SCALE GENOMIC DNA]</scope>
    <source>
        <strain evidence="2 3">1_2_48FAA</strain>
    </source>
</reference>
<keyword evidence="1" id="KW-0175">Coiled coil</keyword>
<feature type="coiled-coil region" evidence="1">
    <location>
        <begin position="211"/>
        <end position="316"/>
    </location>
</feature>
<dbReference type="Gene3D" id="3.30.930.30">
    <property type="match status" value="1"/>
</dbReference>
<evidence type="ECO:0000256" key="1">
    <source>
        <dbReference type="SAM" id="Coils"/>
    </source>
</evidence>
<accession>E5WXH6</accession>
<gene>
    <name evidence="2" type="ORF">HMPREF1016_01378</name>
</gene>
<dbReference type="Pfam" id="PF01076">
    <property type="entry name" value="Mob_Pre"/>
    <property type="match status" value="1"/>
</dbReference>
<dbReference type="GO" id="GO:0003677">
    <property type="term" value="F:DNA binding"/>
    <property type="evidence" value="ECO:0007669"/>
    <property type="project" value="InterPro"/>
</dbReference>
<dbReference type="HOGENOM" id="CLU_052306_0_0_10"/>
<name>E5WXH6_9BACE</name>
<feature type="non-terminal residue" evidence="2">
    <location>
        <position position="433"/>
    </location>
</feature>
<dbReference type="GO" id="GO:0006310">
    <property type="term" value="P:DNA recombination"/>
    <property type="evidence" value="ECO:0007669"/>
    <property type="project" value="InterPro"/>
</dbReference>
<dbReference type="CDD" id="cd17242">
    <property type="entry name" value="MobM_relaxase"/>
    <property type="match status" value="1"/>
</dbReference>
<organism evidence="2 3">
    <name type="scientific">Bacteroides eggerthii 1_2_48FAA</name>
    <dbReference type="NCBI Taxonomy" id="665953"/>
    <lineage>
        <taxon>Bacteria</taxon>
        <taxon>Pseudomonadati</taxon>
        <taxon>Bacteroidota</taxon>
        <taxon>Bacteroidia</taxon>
        <taxon>Bacteroidales</taxon>
        <taxon>Bacteroidaceae</taxon>
        <taxon>Bacteroides</taxon>
    </lineage>
</organism>
<dbReference type="AlphaFoldDB" id="E5WXH6"/>
<comment type="caution">
    <text evidence="2">The sequence shown here is derived from an EMBL/GenBank/DDBJ whole genome shotgun (WGS) entry which is preliminary data.</text>
</comment>
<dbReference type="InterPro" id="IPR001668">
    <property type="entry name" value="Mob_Pre"/>
</dbReference>
<sequence>MGFVVLHMEKAHGSDSGTTAHIERFIIPKNADPTRTHLNRRLIEYPDGIKDRSAAIQQRLEEAGLTRKIGSNQVRAIRINVSGTHEDMKRIEEEGRLDEWCADNLKYFADTFGKENIVAAHLHRDEETPHIHVTLVPIVKGERKRRKREEQTKKRYRKKPTDTVRLCADDIMTRLKLKSYQDTYAVAMAKYGLQRGIDGSKARHKSTQQYYRDIQKLSDDLKAEVVDLQQQKETAQEELRRAKKEIQTEKLKGAATTAAANIAESVGSLFGSNKVKTLERENIALHREVADHEETIEALQDRIQTMQADHSREIREMQQKHGREIADKDTRHKQEISFLKTVIARAAAWFPYFREMLRIENLCRLVGFDERQTATLVKGKPLEYAGELYSEEHGRKFTTERAGFQVLKDPTDGTKLVLAIDRKPIAEWFKEQF</sequence>
<evidence type="ECO:0000313" key="2">
    <source>
        <dbReference type="EMBL" id="EFV30461.1"/>
    </source>
</evidence>
<dbReference type="NCBIfam" id="NF041497">
    <property type="entry name" value="MobV"/>
    <property type="match status" value="1"/>
</dbReference>
<dbReference type="EMBL" id="ACWG01000014">
    <property type="protein sequence ID" value="EFV30461.1"/>
    <property type="molecule type" value="Genomic_DNA"/>
</dbReference>
<protein>
    <submittedName>
        <fullName evidence="2">Plasmid recombination enzyme</fullName>
    </submittedName>
</protein>
<evidence type="ECO:0000313" key="3">
    <source>
        <dbReference type="Proteomes" id="UP000003246"/>
    </source>
</evidence>
<proteinExistence type="predicted"/>